<evidence type="ECO:0000313" key="4">
    <source>
        <dbReference type="Proteomes" id="UP000001554"/>
    </source>
</evidence>
<feature type="compositionally biased region" description="Basic and acidic residues" evidence="3">
    <location>
        <begin position="385"/>
        <end position="395"/>
    </location>
</feature>
<feature type="region of interest" description="Disordered" evidence="3">
    <location>
        <begin position="14"/>
        <end position="39"/>
    </location>
</feature>
<feature type="compositionally biased region" description="Basic and acidic residues" evidence="3">
    <location>
        <begin position="785"/>
        <end position="803"/>
    </location>
</feature>
<dbReference type="GeneID" id="118405533"/>
<sequence length="1322" mass="141495">MPTTTVPEIQVVNGVGEGEHGGPAPPEGDGPPGEPFKTTPVIRGQLMGYPVQYWSPKTAQEELDETEAAIEAELLVDGGDEDDIILLLERQCVGASLDHLVPEDLSRPDVTLRVPKGQRRPKHMGRPSSLHITPGYLSTPVGEGEALEGAVGEDRSASLPPSTKAGLKERFLGKRKRKIPWWLVWLVRKRRKAAKKGKAEGEEEEPKVQGSTSPVFYPEGSGQARLATPEQFPDGADVKPHAEAKLKAKVEAPDLHIAAGVQPTKIPLSKGRSLDTTLSPGKVSPELPPLDRMVSVPTGKADIELSPLKRSHETPDLAGAAAGDIQVQPPSDDAIRKDAAELQTDLPDDQEVQQVDSPDTNMGLKIGFPQIHIKGPRFSFGTKKPKAEAKAKAKAEATPLELDVRGPTVEGELPSAKGDVEVDGEIPDDRPTWQISGPKIQMPKLRVKGKGKAEGKIKPRPPSLEFPDRPIPYADGEMEVDLPETDDLTPPHGGVTVEGDIRPPTVRADVDGTLPEVNGEGRVVVQPPGFEGPDVQPEDVHIEGKPWQLPDFDLKGPKIRMPEVRLKGPQSKRPRVEGDVDTPEGRLPGPEAEVQVGPPDLEGPGISGDVEGPGVEGKVKPPKGPFWEPPEFGLKGPKLKMPEIHIKGPKLKGKGPKVEGDLGAPDADVQPPRGRLPPAEAEVEVRPPGPDGTISGDLEGPEVRGKTPKGQWDLPEFDLKGPKIRMPEMHIKGPKVKGKSPKGKAEGPDMEGDLPSAEGAGPHAELPSGDGDIDGRKPTAGFKMPDWELKGPKVRLPDWDLKGPKVRGKGPKVEGEVDLEGPEGELPPAEGEVEIRPPAGEGPNGEIPGDLQAPEGKVKHPKGPSWDLPDWELKGPKIKMPEINLKGPKIKGKKPKVEGELEGPEIEGELPSGKIEGEVEPPTGEVDIDGKKPKGGFDLPDWELKGPKIKLPDWDLKGPKFKGKGPKGKGEADFEGPKGELPPAEGEVEIRPPGVDGPNGTISGDIEGPEGKVKGPSWELPDWELKGPKIKMPEIHLKGPKFRGKKPKVEGDLEADFEGPEIEGEIPRGKVDIEGPDVEVPSGKVDIDVEGPEGELDIDGKKPKGGFKLPDWELKGPKVKLPDWELKGPKFGGKGPKVEGEIDLEGPEGELPPAEGEVEIRPPGVEGPDGKISGEIEGPEGKVKGPSWELPDWELKGPKIKMPEIHLKGPKFKGKKPKVSGEVDVEGPEFEGELPSGKVEGPDVDVDVPKGEIEGELPSGKIKGKGDRKSWGLPDIDIRGPKVKFPSLGRKKGKGKIEGEIEGELPHGEVDIEGPDVEPPSR</sequence>
<feature type="compositionally biased region" description="Basic and acidic residues" evidence="3">
    <location>
        <begin position="717"/>
        <end position="731"/>
    </location>
</feature>
<reference evidence="4" key="1">
    <citation type="journal article" date="2020" name="Nat. Ecol. Evol.">
        <title>Deeply conserved synteny resolves early events in vertebrate evolution.</title>
        <authorList>
            <person name="Simakov O."/>
            <person name="Marletaz F."/>
            <person name="Yue J.X."/>
            <person name="O'Connell B."/>
            <person name="Jenkins J."/>
            <person name="Brandt A."/>
            <person name="Calef R."/>
            <person name="Tung C.H."/>
            <person name="Huang T.K."/>
            <person name="Schmutz J."/>
            <person name="Satoh N."/>
            <person name="Yu J.K."/>
            <person name="Putnam N.H."/>
            <person name="Green R.E."/>
            <person name="Rokhsar D.S."/>
        </authorList>
    </citation>
    <scope>NUCLEOTIDE SEQUENCE [LARGE SCALE GENOMIC DNA]</scope>
    <source>
        <strain evidence="4">S238N-H82</strain>
    </source>
</reference>
<feature type="compositionally biased region" description="Basic and acidic residues" evidence="3">
    <location>
        <begin position="942"/>
        <end position="958"/>
    </location>
</feature>
<feature type="compositionally biased region" description="Basic and acidic residues" evidence="3">
    <location>
        <begin position="968"/>
        <end position="978"/>
    </location>
</feature>
<evidence type="ECO:0000256" key="3">
    <source>
        <dbReference type="SAM" id="MobiDB-lite"/>
    </source>
</evidence>
<dbReference type="GO" id="GO:0043484">
    <property type="term" value="P:regulation of RNA splicing"/>
    <property type="evidence" value="ECO:0000318"/>
    <property type="project" value="GO_Central"/>
</dbReference>
<dbReference type="PANTHER" id="PTHR23348">
    <property type="entry name" value="PERIAXIN/AHNAK"/>
    <property type="match status" value="1"/>
</dbReference>
<feature type="compositionally biased region" description="Basic and acidic residues" evidence="3">
    <location>
        <begin position="1295"/>
        <end position="1310"/>
    </location>
</feature>
<feature type="compositionally biased region" description="Acidic residues" evidence="3">
    <location>
        <begin position="1088"/>
        <end position="1097"/>
    </location>
</feature>
<comment type="subcellular location">
    <subcellularLocation>
        <location evidence="1">Nucleus</location>
    </subcellularLocation>
</comment>
<feature type="compositionally biased region" description="Pro residues" evidence="3">
    <location>
        <begin position="23"/>
        <end position="34"/>
    </location>
</feature>
<feature type="compositionally biased region" description="Acidic residues" evidence="3">
    <location>
        <begin position="1052"/>
        <end position="1064"/>
    </location>
</feature>
<evidence type="ECO:0000256" key="1">
    <source>
        <dbReference type="ARBA" id="ARBA00004123"/>
    </source>
</evidence>
<feature type="compositionally biased region" description="Basic and acidic residues" evidence="3">
    <location>
        <begin position="1110"/>
        <end position="1128"/>
    </location>
</feature>
<gene>
    <name evidence="5" type="primary">LOC118405533</name>
</gene>
<dbReference type="OrthoDB" id="8058206at2759"/>
<feature type="region of interest" description="Disordered" evidence="3">
    <location>
        <begin position="194"/>
        <end position="214"/>
    </location>
</feature>
<dbReference type="InterPro" id="IPR052082">
    <property type="entry name" value="Myelin_sheath_structural"/>
</dbReference>
<keyword evidence="2" id="KW-0539">Nucleus</keyword>
<feature type="region of interest" description="Disordered" evidence="3">
    <location>
        <begin position="266"/>
        <end position="1020"/>
    </location>
</feature>
<dbReference type="GO" id="GO:0005737">
    <property type="term" value="C:cytoplasm"/>
    <property type="evidence" value="ECO:0000318"/>
    <property type="project" value="GO_Central"/>
</dbReference>
<feature type="compositionally biased region" description="Basic and acidic residues" evidence="3">
    <location>
        <begin position="1264"/>
        <end position="1280"/>
    </location>
</feature>
<feature type="compositionally biased region" description="Basic and acidic residues" evidence="3">
    <location>
        <begin position="1168"/>
        <end position="1183"/>
    </location>
</feature>
<name>A0A9J7HN38_BRAFL</name>
<dbReference type="GO" id="GO:0005634">
    <property type="term" value="C:nucleus"/>
    <property type="evidence" value="ECO:0000318"/>
    <property type="project" value="GO_Central"/>
</dbReference>
<feature type="compositionally biased region" description="Acidic residues" evidence="3">
    <location>
        <begin position="476"/>
        <end position="487"/>
    </location>
</feature>
<feature type="region of interest" description="Disordered" evidence="3">
    <location>
        <begin position="1036"/>
        <end position="1190"/>
    </location>
</feature>
<feature type="region of interest" description="Disordered" evidence="3">
    <location>
        <begin position="1206"/>
        <end position="1322"/>
    </location>
</feature>
<feature type="compositionally biased region" description="Basic residues" evidence="3">
    <location>
        <begin position="1208"/>
        <end position="1218"/>
    </location>
</feature>
<evidence type="ECO:0000313" key="5">
    <source>
        <dbReference type="RefSeq" id="XP_035660929.1"/>
    </source>
</evidence>
<proteinExistence type="predicted"/>
<evidence type="ECO:0000256" key="2">
    <source>
        <dbReference type="ARBA" id="ARBA00023242"/>
    </source>
</evidence>
<protein>
    <submittedName>
        <fullName evidence="5">Neuroblast differentiation-associated protein AHNAK-like</fullName>
    </submittedName>
</protein>
<dbReference type="Proteomes" id="UP000001554">
    <property type="component" value="Chromosome 18"/>
</dbReference>
<feature type="compositionally biased region" description="Basic residues" evidence="3">
    <location>
        <begin position="116"/>
        <end position="125"/>
    </location>
</feature>
<dbReference type="OMA" id="GPKIRMP"/>
<feature type="compositionally biased region" description="Acidic residues" evidence="3">
    <location>
        <begin position="1223"/>
        <end position="1232"/>
    </location>
</feature>
<feature type="compositionally biased region" description="Basic residues" evidence="3">
    <location>
        <begin position="732"/>
        <end position="742"/>
    </location>
</feature>
<organism evidence="4 5">
    <name type="scientific">Branchiostoma floridae</name>
    <name type="common">Florida lancelet</name>
    <name type="synonym">Amphioxus</name>
    <dbReference type="NCBI Taxonomy" id="7739"/>
    <lineage>
        <taxon>Eukaryota</taxon>
        <taxon>Metazoa</taxon>
        <taxon>Chordata</taxon>
        <taxon>Cephalochordata</taxon>
        <taxon>Leptocardii</taxon>
        <taxon>Amphioxiformes</taxon>
        <taxon>Branchiostomatidae</taxon>
        <taxon>Branchiostoma</taxon>
    </lineage>
</organism>
<dbReference type="PANTHER" id="PTHR23348:SF16">
    <property type="entry name" value="LEUCINE RICH REPEAT FAMILY PROTEIN"/>
    <property type="match status" value="1"/>
</dbReference>
<accession>A0A9J7HN38</accession>
<dbReference type="KEGG" id="bfo:118405533"/>
<feature type="region of interest" description="Disordered" evidence="3">
    <location>
        <begin position="116"/>
        <end position="136"/>
    </location>
</feature>
<reference evidence="5" key="2">
    <citation type="submission" date="2025-08" db="UniProtKB">
        <authorList>
            <consortium name="RefSeq"/>
        </authorList>
    </citation>
    <scope>IDENTIFICATION</scope>
    <source>
        <strain evidence="5">S238N-H82</strain>
        <tissue evidence="5">Testes</tissue>
    </source>
</reference>
<feature type="compositionally biased region" description="Basic and acidic residues" evidence="3">
    <location>
        <begin position="552"/>
        <end position="566"/>
    </location>
</feature>
<keyword evidence="4" id="KW-1185">Reference proteome</keyword>
<dbReference type="RefSeq" id="XP_035660929.1">
    <property type="nucleotide sequence ID" value="XM_035805036.1"/>
</dbReference>